<sequence>MFFLSGLIIGSMESILFTDIFGKAGKSIPFLFALPLIYLIRDYYKEIKEVDFGMMLLLSIALQGLVFSFVD</sequence>
<keyword evidence="1" id="KW-0812">Transmembrane</keyword>
<feature type="transmembrane region" description="Helical" evidence="1">
    <location>
        <begin position="20"/>
        <end position="40"/>
    </location>
</feature>
<evidence type="ECO:0000256" key="1">
    <source>
        <dbReference type="SAM" id="Phobius"/>
    </source>
</evidence>
<gene>
    <name evidence="2" type="ORF">CN689_21600</name>
</gene>
<evidence type="ECO:0000313" key="2">
    <source>
        <dbReference type="EMBL" id="PEJ29879.1"/>
    </source>
</evidence>
<organism evidence="2 3">
    <name type="scientific">Peribacillus butanolivorans</name>
    <dbReference type="NCBI Taxonomy" id="421767"/>
    <lineage>
        <taxon>Bacteria</taxon>
        <taxon>Bacillati</taxon>
        <taxon>Bacillota</taxon>
        <taxon>Bacilli</taxon>
        <taxon>Bacillales</taxon>
        <taxon>Bacillaceae</taxon>
        <taxon>Peribacillus</taxon>
    </lineage>
</organism>
<feature type="transmembrane region" description="Helical" evidence="1">
    <location>
        <begin position="52"/>
        <end position="70"/>
    </location>
</feature>
<protein>
    <submittedName>
        <fullName evidence="2">Uncharacterized protein</fullName>
    </submittedName>
</protein>
<evidence type="ECO:0000313" key="3">
    <source>
        <dbReference type="Proteomes" id="UP000220106"/>
    </source>
</evidence>
<dbReference type="AlphaFoldDB" id="A0AAX0S1F7"/>
<dbReference type="RefSeq" id="WP_098177312.1">
    <property type="nucleotide sequence ID" value="NZ_NUEQ01000035.1"/>
</dbReference>
<proteinExistence type="predicted"/>
<dbReference type="Proteomes" id="UP000220106">
    <property type="component" value="Unassembled WGS sequence"/>
</dbReference>
<name>A0AAX0S1F7_9BACI</name>
<comment type="caution">
    <text evidence="2">The sequence shown here is derived from an EMBL/GenBank/DDBJ whole genome shotgun (WGS) entry which is preliminary data.</text>
</comment>
<keyword evidence="1" id="KW-0472">Membrane</keyword>
<keyword evidence="1" id="KW-1133">Transmembrane helix</keyword>
<reference evidence="2 3" key="1">
    <citation type="submission" date="2017-09" db="EMBL/GenBank/DDBJ databases">
        <title>Large-scale bioinformatics analysis of Bacillus genomes uncovers conserved roles of natural products in bacterial physiology.</title>
        <authorList>
            <consortium name="Agbiome Team Llc"/>
            <person name="Bleich R.M."/>
            <person name="Kirk G.J."/>
            <person name="Santa Maria K.C."/>
            <person name="Allen S.E."/>
            <person name="Farag S."/>
            <person name="Shank E.A."/>
            <person name="Bowers A."/>
        </authorList>
    </citation>
    <scope>NUCLEOTIDE SEQUENCE [LARGE SCALE GENOMIC DNA]</scope>
    <source>
        <strain evidence="2 3">AFS003229</strain>
    </source>
</reference>
<accession>A0AAX0S1F7</accession>
<dbReference type="EMBL" id="NUEQ01000035">
    <property type="protein sequence ID" value="PEJ29879.1"/>
    <property type="molecule type" value="Genomic_DNA"/>
</dbReference>